<feature type="compositionally biased region" description="Acidic residues" evidence="1">
    <location>
        <begin position="89"/>
        <end position="104"/>
    </location>
</feature>
<evidence type="ECO:0000313" key="2">
    <source>
        <dbReference type="EMBL" id="KAE9533879.1"/>
    </source>
</evidence>
<evidence type="ECO:0000313" key="3">
    <source>
        <dbReference type="Proteomes" id="UP000475862"/>
    </source>
</evidence>
<dbReference type="EMBL" id="VYZN01000031">
    <property type="protein sequence ID" value="KAE9533879.1"/>
    <property type="molecule type" value="Genomic_DNA"/>
</dbReference>
<dbReference type="Proteomes" id="UP000475862">
    <property type="component" value="Unassembled WGS sequence"/>
</dbReference>
<reference evidence="2 3" key="1">
    <citation type="submission" date="2019-08" db="EMBL/GenBank/DDBJ databases">
        <title>The genome of the soybean aphid Biotype 1, its phylome, world population structure and adaptation to the North American continent.</title>
        <authorList>
            <person name="Giordano R."/>
            <person name="Donthu R.K."/>
            <person name="Hernandez A.G."/>
            <person name="Wright C.L."/>
            <person name="Zimin A.V."/>
        </authorList>
    </citation>
    <scope>NUCLEOTIDE SEQUENCE [LARGE SCALE GENOMIC DNA]</scope>
    <source>
        <tissue evidence="2">Whole aphids</tissue>
    </source>
</reference>
<dbReference type="OrthoDB" id="6615926at2759"/>
<organism evidence="2 3">
    <name type="scientific">Aphis glycines</name>
    <name type="common">Soybean aphid</name>
    <dbReference type="NCBI Taxonomy" id="307491"/>
    <lineage>
        <taxon>Eukaryota</taxon>
        <taxon>Metazoa</taxon>
        <taxon>Ecdysozoa</taxon>
        <taxon>Arthropoda</taxon>
        <taxon>Hexapoda</taxon>
        <taxon>Insecta</taxon>
        <taxon>Pterygota</taxon>
        <taxon>Neoptera</taxon>
        <taxon>Paraneoptera</taxon>
        <taxon>Hemiptera</taxon>
        <taxon>Sternorrhyncha</taxon>
        <taxon>Aphidomorpha</taxon>
        <taxon>Aphidoidea</taxon>
        <taxon>Aphididae</taxon>
        <taxon>Aphidini</taxon>
        <taxon>Aphis</taxon>
        <taxon>Aphis</taxon>
    </lineage>
</organism>
<feature type="region of interest" description="Disordered" evidence="1">
    <location>
        <begin position="82"/>
        <end position="108"/>
    </location>
</feature>
<name>A0A6G0TJS7_APHGL</name>
<protein>
    <submittedName>
        <fullName evidence="2">Uncharacterized protein</fullName>
    </submittedName>
</protein>
<proteinExistence type="predicted"/>
<gene>
    <name evidence="2" type="ORF">AGLY_008958</name>
</gene>
<dbReference type="AlphaFoldDB" id="A0A6G0TJS7"/>
<evidence type="ECO:0000256" key="1">
    <source>
        <dbReference type="SAM" id="MobiDB-lite"/>
    </source>
</evidence>
<comment type="caution">
    <text evidence="2">The sequence shown here is derived from an EMBL/GenBank/DDBJ whole genome shotgun (WGS) entry which is preliminary data.</text>
</comment>
<accession>A0A6G0TJS7</accession>
<sequence length="277" mass="31258">MDAKTSIKRRMKPDEIHFTKFKGQSLLTNIATFQEPESKAMKAQVTSELSSNEDEINIATRKRKIIENDKSLKTNSVVSQLAKPPTYFEDSEPESTADDSDEDATYTPANSFDSLFCVSNEMGSIEGKAGSTVDLPAASATKMTVDKCISSGSEEKKITMQHQTTKKLQLIKKCPNMSYLFHHQQLQKTIPIINLFKLISAFKKFVKRSLTTLKYDVENVHRHIDGLETLLEKIHDKLSEQSANSFIAIEEEILVVNNDNDLMILENKLTKIHLTDL</sequence>
<keyword evidence="3" id="KW-1185">Reference proteome</keyword>